<evidence type="ECO:0000313" key="6">
    <source>
        <dbReference type="Proteomes" id="UP001152592"/>
    </source>
</evidence>
<dbReference type="PANTHER" id="PTHR43201:SF8">
    <property type="entry name" value="ACYL-COA SYNTHETASE FAMILY MEMBER 3"/>
    <property type="match status" value="1"/>
</dbReference>
<dbReference type="EMBL" id="CAJVPD010000251">
    <property type="protein sequence ID" value="CAG8398971.1"/>
    <property type="molecule type" value="Genomic_DNA"/>
</dbReference>
<dbReference type="InterPro" id="IPR025110">
    <property type="entry name" value="AMP-bd_C"/>
</dbReference>
<reference evidence="5" key="1">
    <citation type="submission" date="2021-07" db="EMBL/GenBank/DDBJ databases">
        <authorList>
            <person name="Branca A.L. A."/>
        </authorList>
    </citation>
    <scope>NUCLEOTIDE SEQUENCE</scope>
</reference>
<proteinExistence type="inferred from homology"/>
<comment type="caution">
    <text evidence="5">The sequence shown here is derived from an EMBL/GenBank/DDBJ whole genome shotgun (WGS) entry which is preliminary data.</text>
</comment>
<dbReference type="PROSITE" id="PS00455">
    <property type="entry name" value="AMP_BINDING"/>
    <property type="match status" value="1"/>
</dbReference>
<protein>
    <recommendedName>
        <fullName evidence="7">AMP-dependent synthetase/ligase domain-containing protein</fullName>
    </recommendedName>
</protein>
<accession>A0A9W4JGZ1</accession>
<dbReference type="InterPro" id="IPR042099">
    <property type="entry name" value="ANL_N_sf"/>
</dbReference>
<organism evidence="5 6">
    <name type="scientific">Penicillium salamii</name>
    <dbReference type="NCBI Taxonomy" id="1612424"/>
    <lineage>
        <taxon>Eukaryota</taxon>
        <taxon>Fungi</taxon>
        <taxon>Dikarya</taxon>
        <taxon>Ascomycota</taxon>
        <taxon>Pezizomycotina</taxon>
        <taxon>Eurotiomycetes</taxon>
        <taxon>Eurotiomycetidae</taxon>
        <taxon>Eurotiales</taxon>
        <taxon>Aspergillaceae</taxon>
        <taxon>Penicillium</taxon>
    </lineage>
</organism>
<evidence type="ECO:0008006" key="7">
    <source>
        <dbReference type="Google" id="ProtNLM"/>
    </source>
</evidence>
<dbReference type="OrthoDB" id="2213372at2759"/>
<comment type="similarity">
    <text evidence="1">Belongs to the ATP-dependent AMP-binding enzyme family.</text>
</comment>
<dbReference type="InterPro" id="IPR000873">
    <property type="entry name" value="AMP-dep_synth/lig_dom"/>
</dbReference>
<name>A0A9W4JGZ1_9EURO</name>
<keyword evidence="2" id="KW-0812">Transmembrane</keyword>
<sequence>MDPKPARLALPNEPSFKAFFQHFKSSPDRPTFHDSKLNIEADYTQFLQDVYATQIGLHSVKSTGCKDCPYVFLLNPCNYEFVVAAFAILATGLAVVPLAPAIMPEEAMHLMRMCRSTTLLMGSTTSKIGSDIKTHAATEGYLVHALPICTKSNQPVEAVIDETWDIEPSSPAMIVFTSGTSGPPKGVVHGRRLVYVTYEPDAKNVSLLSGPPQWVGGCLRILLHTLAGYCINIVPADPEIIWERLRLGDITFMSNPPIMWGRLRDHFLQNLDQLPSSERDQYLQGMQNLRAANVSGSALPQPLGRFWREMGRPLAVCYGATELGRICLMTSYDTDPDIKRCLGQPRPGMSVRLSDGDHGELEVKSPTIFSEYLNDPVATKNAFTADGFYRTGDCGHKVGDNYVFDGRVSSDFIKFRGYRVPVIELEARLNEVPAVVEAFVVPVPDENYGYRVGALIQFDSKKANQALDLQYIRSQLSENVPMFMMPTALRVLAPDDTVPRTPSGKLIRKAAAEKYFLRTDRPGLSDDVEVWIIKVEELQARKAWDWGGTPMTL</sequence>
<dbReference type="Gene3D" id="3.30.300.30">
    <property type="match status" value="1"/>
</dbReference>
<dbReference type="InterPro" id="IPR020845">
    <property type="entry name" value="AMP-binding_CS"/>
</dbReference>
<evidence type="ECO:0000259" key="4">
    <source>
        <dbReference type="Pfam" id="PF13193"/>
    </source>
</evidence>
<feature type="domain" description="AMP-dependent synthetase/ligase" evidence="3">
    <location>
        <begin position="21"/>
        <end position="373"/>
    </location>
</feature>
<evidence type="ECO:0000256" key="2">
    <source>
        <dbReference type="SAM" id="Phobius"/>
    </source>
</evidence>
<feature type="transmembrane region" description="Helical" evidence="2">
    <location>
        <begin position="81"/>
        <end position="103"/>
    </location>
</feature>
<dbReference type="Gene3D" id="3.40.50.12780">
    <property type="entry name" value="N-terminal domain of ligase-like"/>
    <property type="match status" value="1"/>
</dbReference>
<gene>
    <name evidence="5" type="ORF">PSALAMII_LOCUS7468</name>
</gene>
<dbReference type="InterPro" id="IPR045851">
    <property type="entry name" value="AMP-bd_C_sf"/>
</dbReference>
<dbReference type="AlphaFoldDB" id="A0A9W4JGZ1"/>
<dbReference type="Proteomes" id="UP001152592">
    <property type="component" value="Unassembled WGS sequence"/>
</dbReference>
<evidence type="ECO:0000313" key="5">
    <source>
        <dbReference type="EMBL" id="CAG8398971.1"/>
    </source>
</evidence>
<keyword evidence="2" id="KW-0472">Membrane</keyword>
<keyword evidence="2" id="KW-1133">Transmembrane helix</keyword>
<dbReference type="Pfam" id="PF00501">
    <property type="entry name" value="AMP-binding"/>
    <property type="match status" value="1"/>
</dbReference>
<dbReference type="Pfam" id="PF13193">
    <property type="entry name" value="AMP-binding_C"/>
    <property type="match status" value="1"/>
</dbReference>
<dbReference type="GO" id="GO:0006631">
    <property type="term" value="P:fatty acid metabolic process"/>
    <property type="evidence" value="ECO:0007669"/>
    <property type="project" value="TreeGrafter"/>
</dbReference>
<evidence type="ECO:0000256" key="1">
    <source>
        <dbReference type="ARBA" id="ARBA00006432"/>
    </source>
</evidence>
<feature type="domain" description="AMP-binding enzyme C-terminal" evidence="4">
    <location>
        <begin position="424"/>
        <end position="505"/>
    </location>
</feature>
<evidence type="ECO:0000259" key="3">
    <source>
        <dbReference type="Pfam" id="PF00501"/>
    </source>
</evidence>
<dbReference type="GO" id="GO:0031956">
    <property type="term" value="F:medium-chain fatty acid-CoA ligase activity"/>
    <property type="evidence" value="ECO:0007669"/>
    <property type="project" value="TreeGrafter"/>
</dbReference>
<dbReference type="SUPFAM" id="SSF56801">
    <property type="entry name" value="Acetyl-CoA synthetase-like"/>
    <property type="match status" value="1"/>
</dbReference>
<dbReference type="PANTHER" id="PTHR43201">
    <property type="entry name" value="ACYL-COA SYNTHETASE"/>
    <property type="match status" value="1"/>
</dbReference>